<evidence type="ECO:0000259" key="1">
    <source>
        <dbReference type="Pfam" id="PF12146"/>
    </source>
</evidence>
<dbReference type="InterPro" id="IPR029058">
    <property type="entry name" value="AB_hydrolase_fold"/>
</dbReference>
<dbReference type="InterPro" id="IPR022742">
    <property type="entry name" value="Hydrolase_4"/>
</dbReference>
<evidence type="ECO:0000313" key="2">
    <source>
        <dbReference type="EMBL" id="HIZ57120.1"/>
    </source>
</evidence>
<dbReference type="SUPFAM" id="SSF53474">
    <property type="entry name" value="alpha/beta-Hydrolases"/>
    <property type="match status" value="1"/>
</dbReference>
<protein>
    <submittedName>
        <fullName evidence="2">Lysophospholipase</fullName>
    </submittedName>
</protein>
<dbReference type="InterPro" id="IPR051044">
    <property type="entry name" value="MAG_DAG_Lipase"/>
</dbReference>
<reference evidence="2" key="2">
    <citation type="submission" date="2021-04" db="EMBL/GenBank/DDBJ databases">
        <authorList>
            <person name="Gilroy R."/>
        </authorList>
    </citation>
    <scope>NUCLEOTIDE SEQUENCE</scope>
    <source>
        <strain evidence="2">ChiBcec16-3735</strain>
    </source>
</reference>
<accession>A0A9D2JMN4</accession>
<dbReference type="PANTHER" id="PTHR11614">
    <property type="entry name" value="PHOSPHOLIPASE-RELATED"/>
    <property type="match status" value="1"/>
</dbReference>
<dbReference type="EMBL" id="DXBJ01000006">
    <property type="protein sequence ID" value="HIZ57120.1"/>
    <property type="molecule type" value="Genomic_DNA"/>
</dbReference>
<name>A0A9D2JMN4_9FIRM</name>
<organism evidence="2 3">
    <name type="scientific">Candidatus Faecalibacterium gallistercoris</name>
    <dbReference type="NCBI Taxonomy" id="2838579"/>
    <lineage>
        <taxon>Bacteria</taxon>
        <taxon>Bacillati</taxon>
        <taxon>Bacillota</taxon>
        <taxon>Clostridia</taxon>
        <taxon>Eubacteriales</taxon>
        <taxon>Oscillospiraceae</taxon>
        <taxon>Faecalibacterium</taxon>
    </lineage>
</organism>
<evidence type="ECO:0000313" key="3">
    <source>
        <dbReference type="Proteomes" id="UP000824065"/>
    </source>
</evidence>
<dbReference type="Pfam" id="PF12146">
    <property type="entry name" value="Hydrolase_4"/>
    <property type="match status" value="1"/>
</dbReference>
<gene>
    <name evidence="2" type="ORF">H9725_00805</name>
</gene>
<proteinExistence type="predicted"/>
<dbReference type="Gene3D" id="3.40.50.1820">
    <property type="entry name" value="alpha/beta hydrolase"/>
    <property type="match status" value="1"/>
</dbReference>
<comment type="caution">
    <text evidence="2">The sequence shown here is derived from an EMBL/GenBank/DDBJ whole genome shotgun (WGS) entry which is preliminary data.</text>
</comment>
<sequence length="311" mass="34891">MSTLRYTSIPSTRPGARLNVLLCLPEGRPRAVLQMTHGMVEYIGRYEELARYLAGHGIAAVGHDHLGHGGSVASKEDYGYFGRPDGNRLLLEDIHAVTRWAKALPELAGLPWFLLGHSMGSFYARQYICEYGDELAGAILMGTGWQPRAAVLGGRALCHLLAAFKGWHYCSRLVNSLAFGSYNRSFEPARTPNDWLNRDANEVDRYRAEERCSFIFTLNGYDSLFTGLARLCDKKLLARVPRDLPLLFLAGEDDPVGDKGRGVRKAAQSLREAGVRQIEVKLYPGARHELLVELNRREVFEDIRAFIEKRI</sequence>
<dbReference type="Proteomes" id="UP000824065">
    <property type="component" value="Unassembled WGS sequence"/>
</dbReference>
<reference evidence="2" key="1">
    <citation type="journal article" date="2021" name="PeerJ">
        <title>Extensive microbial diversity within the chicken gut microbiome revealed by metagenomics and culture.</title>
        <authorList>
            <person name="Gilroy R."/>
            <person name="Ravi A."/>
            <person name="Getino M."/>
            <person name="Pursley I."/>
            <person name="Horton D.L."/>
            <person name="Alikhan N.F."/>
            <person name="Baker D."/>
            <person name="Gharbi K."/>
            <person name="Hall N."/>
            <person name="Watson M."/>
            <person name="Adriaenssens E.M."/>
            <person name="Foster-Nyarko E."/>
            <person name="Jarju S."/>
            <person name="Secka A."/>
            <person name="Antonio M."/>
            <person name="Oren A."/>
            <person name="Chaudhuri R.R."/>
            <person name="La Ragione R."/>
            <person name="Hildebrand F."/>
            <person name="Pallen M.J."/>
        </authorList>
    </citation>
    <scope>NUCLEOTIDE SEQUENCE</scope>
    <source>
        <strain evidence="2">ChiBcec16-3735</strain>
    </source>
</reference>
<dbReference type="AlphaFoldDB" id="A0A9D2JMN4"/>
<feature type="domain" description="Serine aminopeptidase S33" evidence="1">
    <location>
        <begin position="28"/>
        <end position="294"/>
    </location>
</feature>